<accession>A0A183EQS0</accession>
<name>A0A183EQS0_9BILA</name>
<dbReference type="Gene3D" id="3.20.20.80">
    <property type="entry name" value="Glycosidases"/>
    <property type="match status" value="1"/>
</dbReference>
<dbReference type="Proteomes" id="UP000271098">
    <property type="component" value="Unassembled WGS sequence"/>
</dbReference>
<dbReference type="WBParaSite" id="GPUH_0002334101-mRNA-1">
    <property type="protein sequence ID" value="GPUH_0002334101-mRNA-1"/>
    <property type="gene ID" value="GPUH_0002334101"/>
</dbReference>
<dbReference type="Pfam" id="PF00704">
    <property type="entry name" value="Glyco_hydro_18"/>
    <property type="match status" value="1"/>
</dbReference>
<dbReference type="AlphaFoldDB" id="A0A183EQS0"/>
<dbReference type="InterPro" id="IPR029070">
    <property type="entry name" value="Chitinase_insertion_sf"/>
</dbReference>
<evidence type="ECO:0000313" key="2">
    <source>
        <dbReference type="EMBL" id="VDN41290.1"/>
    </source>
</evidence>
<evidence type="ECO:0000313" key="3">
    <source>
        <dbReference type="Proteomes" id="UP000271098"/>
    </source>
</evidence>
<evidence type="ECO:0000313" key="4">
    <source>
        <dbReference type="WBParaSite" id="GPUH_0002334101-mRNA-1"/>
    </source>
</evidence>
<sequence length="68" mass="7534">VCNLTNSPDFTYVFDRKAASAYIYGGKQWLGLEDPVTMFSKASYAKSHSLAGIMIFSLAADDYEVILM</sequence>
<dbReference type="InterPro" id="IPR017853">
    <property type="entry name" value="GH"/>
</dbReference>
<dbReference type="PROSITE" id="PS51910">
    <property type="entry name" value="GH18_2"/>
    <property type="match status" value="1"/>
</dbReference>
<dbReference type="OrthoDB" id="76388at2759"/>
<dbReference type="Gene3D" id="3.10.50.10">
    <property type="match status" value="1"/>
</dbReference>
<reference evidence="2 3" key="2">
    <citation type="submission" date="2018-11" db="EMBL/GenBank/DDBJ databases">
        <authorList>
            <consortium name="Pathogen Informatics"/>
        </authorList>
    </citation>
    <scope>NUCLEOTIDE SEQUENCE [LARGE SCALE GENOMIC DNA]</scope>
</reference>
<protein>
    <submittedName>
        <fullName evidence="4">Glyco_hydro_18 domain-containing protein</fullName>
    </submittedName>
</protein>
<feature type="domain" description="GH18" evidence="1">
    <location>
        <begin position="1"/>
        <end position="68"/>
    </location>
</feature>
<organism evidence="4">
    <name type="scientific">Gongylonema pulchrum</name>
    <dbReference type="NCBI Taxonomy" id="637853"/>
    <lineage>
        <taxon>Eukaryota</taxon>
        <taxon>Metazoa</taxon>
        <taxon>Ecdysozoa</taxon>
        <taxon>Nematoda</taxon>
        <taxon>Chromadorea</taxon>
        <taxon>Rhabditida</taxon>
        <taxon>Spirurina</taxon>
        <taxon>Spiruromorpha</taxon>
        <taxon>Spiruroidea</taxon>
        <taxon>Gongylonematidae</taxon>
        <taxon>Gongylonema</taxon>
    </lineage>
</organism>
<gene>
    <name evidence="2" type="ORF">GPUH_LOCUS23310</name>
</gene>
<dbReference type="SUPFAM" id="SSF51445">
    <property type="entry name" value="(Trans)glycosidases"/>
    <property type="match status" value="1"/>
</dbReference>
<dbReference type="EMBL" id="UYRT01097456">
    <property type="protein sequence ID" value="VDN41290.1"/>
    <property type="molecule type" value="Genomic_DNA"/>
</dbReference>
<dbReference type="GO" id="GO:0005975">
    <property type="term" value="P:carbohydrate metabolic process"/>
    <property type="evidence" value="ECO:0007669"/>
    <property type="project" value="InterPro"/>
</dbReference>
<dbReference type="InterPro" id="IPR001223">
    <property type="entry name" value="Glyco_hydro18_cat"/>
</dbReference>
<keyword evidence="3" id="KW-1185">Reference proteome</keyword>
<evidence type="ECO:0000259" key="1">
    <source>
        <dbReference type="PROSITE" id="PS51910"/>
    </source>
</evidence>
<reference evidence="4" key="1">
    <citation type="submission" date="2016-06" db="UniProtKB">
        <authorList>
            <consortium name="WormBaseParasite"/>
        </authorList>
    </citation>
    <scope>IDENTIFICATION</scope>
</reference>
<proteinExistence type="predicted"/>